<evidence type="ECO:0000259" key="2">
    <source>
        <dbReference type="Pfam" id="PF01926"/>
    </source>
</evidence>
<keyword evidence="4" id="KW-1185">Reference proteome</keyword>
<dbReference type="InterPro" id="IPR027417">
    <property type="entry name" value="P-loop_NTPase"/>
</dbReference>
<reference evidence="3" key="1">
    <citation type="journal article" date="2021" name="Nat. Commun.">
        <title>Genetic determinants of endophytism in the Arabidopsis root mycobiome.</title>
        <authorList>
            <person name="Mesny F."/>
            <person name="Miyauchi S."/>
            <person name="Thiergart T."/>
            <person name="Pickel B."/>
            <person name="Atanasova L."/>
            <person name="Karlsson M."/>
            <person name="Huettel B."/>
            <person name="Barry K.W."/>
            <person name="Haridas S."/>
            <person name="Chen C."/>
            <person name="Bauer D."/>
            <person name="Andreopoulos W."/>
            <person name="Pangilinan J."/>
            <person name="LaButti K."/>
            <person name="Riley R."/>
            <person name="Lipzen A."/>
            <person name="Clum A."/>
            <person name="Drula E."/>
            <person name="Henrissat B."/>
            <person name="Kohler A."/>
            <person name="Grigoriev I.V."/>
            <person name="Martin F.M."/>
            <person name="Hacquard S."/>
        </authorList>
    </citation>
    <scope>NUCLEOTIDE SEQUENCE</scope>
    <source>
        <strain evidence="3">MPI-SDFR-AT-0120</strain>
    </source>
</reference>
<name>A0A8K0VVZ9_9PLEO</name>
<keyword evidence="3" id="KW-0378">Hydrolase</keyword>
<feature type="domain" description="G" evidence="2">
    <location>
        <begin position="29"/>
        <end position="102"/>
    </location>
</feature>
<gene>
    <name evidence="3" type="ORF">FB567DRAFT_502028</name>
</gene>
<dbReference type="SUPFAM" id="SSF52540">
    <property type="entry name" value="P-loop containing nucleoside triphosphate hydrolases"/>
    <property type="match status" value="1"/>
</dbReference>
<dbReference type="AlphaFoldDB" id="A0A8K0VVZ9"/>
<keyword evidence="1" id="KW-0175">Coiled coil</keyword>
<accession>A0A8K0VVZ9</accession>
<dbReference type="GO" id="GO:0016787">
    <property type="term" value="F:hydrolase activity"/>
    <property type="evidence" value="ECO:0007669"/>
    <property type="project" value="UniProtKB-KW"/>
</dbReference>
<evidence type="ECO:0000313" key="3">
    <source>
        <dbReference type="EMBL" id="KAH7079742.1"/>
    </source>
</evidence>
<comment type="caution">
    <text evidence="3">The sequence shown here is derived from an EMBL/GenBank/DDBJ whole genome shotgun (WGS) entry which is preliminary data.</text>
</comment>
<dbReference type="CDD" id="cd00882">
    <property type="entry name" value="Ras_like_GTPase"/>
    <property type="match status" value="1"/>
</dbReference>
<dbReference type="EMBL" id="JAGMVJ010000016">
    <property type="protein sequence ID" value="KAH7079742.1"/>
    <property type="molecule type" value="Genomic_DNA"/>
</dbReference>
<dbReference type="GO" id="GO:0005525">
    <property type="term" value="F:GTP binding"/>
    <property type="evidence" value="ECO:0007669"/>
    <property type="project" value="InterPro"/>
</dbReference>
<evidence type="ECO:0000313" key="4">
    <source>
        <dbReference type="Proteomes" id="UP000813461"/>
    </source>
</evidence>
<dbReference type="Pfam" id="PF01926">
    <property type="entry name" value="MMR_HSR1"/>
    <property type="match status" value="1"/>
</dbReference>
<proteinExistence type="predicted"/>
<protein>
    <submittedName>
        <fullName evidence="3">P-loop containing nucleoside triphosphate hydrolase protein</fullName>
    </submittedName>
</protein>
<organism evidence="3 4">
    <name type="scientific">Paraphoma chrysanthemicola</name>
    <dbReference type="NCBI Taxonomy" id="798071"/>
    <lineage>
        <taxon>Eukaryota</taxon>
        <taxon>Fungi</taxon>
        <taxon>Dikarya</taxon>
        <taxon>Ascomycota</taxon>
        <taxon>Pezizomycotina</taxon>
        <taxon>Dothideomycetes</taxon>
        <taxon>Pleosporomycetidae</taxon>
        <taxon>Pleosporales</taxon>
        <taxon>Pleosporineae</taxon>
        <taxon>Phaeosphaeriaceae</taxon>
        <taxon>Paraphoma</taxon>
    </lineage>
</organism>
<dbReference type="Gene3D" id="3.40.50.300">
    <property type="entry name" value="P-loop containing nucleotide triphosphate hydrolases"/>
    <property type="match status" value="1"/>
</dbReference>
<feature type="coiled-coil region" evidence="1">
    <location>
        <begin position="237"/>
        <end position="297"/>
    </location>
</feature>
<dbReference type="Proteomes" id="UP000813461">
    <property type="component" value="Unassembled WGS sequence"/>
</dbReference>
<sequence length="364" mass="39593">MKSAASTPHNKPPPYVPPEGYPDQAPVVIVVMGVCGVGKSTLIKYVTGQEVVVGHGQEACTSEVTTFQIPGTNVWMVDTPGFDDTFNDDGTILDRVDQSLAEFFDQFIPIAGMLYIHDITKARMQGSAMKNLSMFRKVVGDQNLKNCCIVTTKWSQQDQAVLSNRENELKTKKHFWQTLIALGVKTARFEDSKESVLSIVKPLVEGKGFIPQITVETRVEGKLLADTKAGEEVYANITKLEKQHQATIDDLKQLHKELVGKKEEDAAEAERLVKEEMDKLKEELRGLKTQKDIMTTSTAERSSGGRIIKWMAWAGARTILGVTTLIGGAALCATANPAGAAAGTAVWIAGANALAAIDRAFEGD</sequence>
<dbReference type="OrthoDB" id="8954335at2759"/>
<evidence type="ECO:0000256" key="1">
    <source>
        <dbReference type="SAM" id="Coils"/>
    </source>
</evidence>
<dbReference type="InterPro" id="IPR006073">
    <property type="entry name" value="GTP-bd"/>
</dbReference>